<keyword evidence="3" id="KW-1185">Reference proteome</keyword>
<feature type="transmembrane region" description="Helical" evidence="1">
    <location>
        <begin position="9"/>
        <end position="27"/>
    </location>
</feature>
<sequence>MFKKIINGLIDHPLLTSIFVVDLFILLLHKPPFLFSLLMLGGLVAISMYLGQKLALFKI</sequence>
<keyword evidence="1" id="KW-1133">Transmembrane helix</keyword>
<keyword evidence="1" id="KW-0812">Transmembrane</keyword>
<proteinExistence type="predicted"/>
<name>A0AAU7NY09_9GAMM</name>
<dbReference type="KEGG" id="mech:Q9L42_006790"/>
<accession>A0AAU7NY09</accession>
<protein>
    <submittedName>
        <fullName evidence="2">Uncharacterized protein</fullName>
    </submittedName>
</protein>
<evidence type="ECO:0000313" key="3">
    <source>
        <dbReference type="Proteomes" id="UP001225378"/>
    </source>
</evidence>
<dbReference type="EMBL" id="CP157743">
    <property type="protein sequence ID" value="XBS21824.1"/>
    <property type="molecule type" value="Genomic_DNA"/>
</dbReference>
<evidence type="ECO:0000313" key="2">
    <source>
        <dbReference type="EMBL" id="XBS21824.1"/>
    </source>
</evidence>
<dbReference type="Proteomes" id="UP001225378">
    <property type="component" value="Chromosome"/>
</dbReference>
<reference evidence="2 3" key="1">
    <citation type="journal article" date="2024" name="Microbiology">
        <title>Methylomarinum rosea sp. nov., a novel halophilic methanotrophic bacterium from the hypersaline Lake Elton.</title>
        <authorList>
            <person name="Suleimanov R.Z."/>
            <person name="Oshkin I.Y."/>
            <person name="Danilova O.V."/>
            <person name="Suzina N.E."/>
            <person name="Dedysh S.N."/>
        </authorList>
    </citation>
    <scope>NUCLEOTIDE SEQUENCE [LARGE SCALE GENOMIC DNA]</scope>
    <source>
        <strain evidence="2 3">Ch1-1</strain>
    </source>
</reference>
<evidence type="ECO:0000256" key="1">
    <source>
        <dbReference type="SAM" id="Phobius"/>
    </source>
</evidence>
<feature type="transmembrane region" description="Helical" evidence="1">
    <location>
        <begin position="33"/>
        <end position="51"/>
    </location>
</feature>
<gene>
    <name evidence="2" type="ORF">Q9L42_006790</name>
</gene>
<dbReference type="RefSeq" id="WP_305909188.1">
    <property type="nucleotide sequence ID" value="NZ_CP157743.1"/>
</dbReference>
<dbReference type="AlphaFoldDB" id="A0AAU7NY09"/>
<organism evidence="2 3">
    <name type="scientific">Methylomarinum roseum</name>
    <dbReference type="NCBI Taxonomy" id="3067653"/>
    <lineage>
        <taxon>Bacteria</taxon>
        <taxon>Pseudomonadati</taxon>
        <taxon>Pseudomonadota</taxon>
        <taxon>Gammaproteobacteria</taxon>
        <taxon>Methylococcales</taxon>
        <taxon>Methylococcaceae</taxon>
        <taxon>Methylomarinum</taxon>
    </lineage>
</organism>
<keyword evidence="1" id="KW-0472">Membrane</keyword>